<feature type="compositionally biased region" description="Basic and acidic residues" evidence="1">
    <location>
        <begin position="197"/>
        <end position="211"/>
    </location>
</feature>
<feature type="compositionally biased region" description="Basic residues" evidence="1">
    <location>
        <begin position="245"/>
        <end position="259"/>
    </location>
</feature>
<feature type="compositionally biased region" description="Basic and acidic residues" evidence="1">
    <location>
        <begin position="170"/>
        <end position="189"/>
    </location>
</feature>
<organism evidence="2">
    <name type="scientific">uncultured Thermomicrobiales bacterium</name>
    <dbReference type="NCBI Taxonomy" id="1645740"/>
    <lineage>
        <taxon>Bacteria</taxon>
        <taxon>Pseudomonadati</taxon>
        <taxon>Thermomicrobiota</taxon>
        <taxon>Thermomicrobia</taxon>
        <taxon>Thermomicrobiales</taxon>
        <taxon>environmental samples</taxon>
    </lineage>
</organism>
<dbReference type="AlphaFoldDB" id="A0A6J4TXW7"/>
<evidence type="ECO:0000313" key="2">
    <source>
        <dbReference type="EMBL" id="CAA9534697.1"/>
    </source>
</evidence>
<gene>
    <name evidence="2" type="ORF">AVDCRST_MAG49-176</name>
</gene>
<feature type="compositionally biased region" description="Basic residues" evidence="1">
    <location>
        <begin position="140"/>
        <end position="157"/>
    </location>
</feature>
<feature type="compositionally biased region" description="Basic and acidic residues" evidence="1">
    <location>
        <begin position="295"/>
        <end position="332"/>
    </location>
</feature>
<proteinExistence type="predicted"/>
<feature type="non-terminal residue" evidence="2">
    <location>
        <position position="369"/>
    </location>
</feature>
<feature type="region of interest" description="Disordered" evidence="1">
    <location>
        <begin position="1"/>
        <end position="369"/>
    </location>
</feature>
<protein>
    <submittedName>
        <fullName evidence="2">Uncharacterized protein</fullName>
    </submittedName>
</protein>
<reference evidence="2" key="1">
    <citation type="submission" date="2020-02" db="EMBL/GenBank/DDBJ databases">
        <authorList>
            <person name="Meier V. D."/>
        </authorList>
    </citation>
    <scope>NUCLEOTIDE SEQUENCE</scope>
    <source>
        <strain evidence="2">AVDCRST_MAG49</strain>
    </source>
</reference>
<evidence type="ECO:0000256" key="1">
    <source>
        <dbReference type="SAM" id="MobiDB-lite"/>
    </source>
</evidence>
<feature type="compositionally biased region" description="Low complexity" evidence="1">
    <location>
        <begin position="158"/>
        <end position="167"/>
    </location>
</feature>
<feature type="non-terminal residue" evidence="2">
    <location>
        <position position="1"/>
    </location>
</feature>
<accession>A0A6J4TXW7</accession>
<feature type="compositionally biased region" description="Low complexity" evidence="1">
    <location>
        <begin position="97"/>
        <end position="115"/>
    </location>
</feature>
<feature type="compositionally biased region" description="Basic and acidic residues" evidence="1">
    <location>
        <begin position="75"/>
        <end position="95"/>
    </location>
</feature>
<sequence length="369" mass="41449">GAGNLRRRIEDLQWWRPGGRQQPQHGDPRPRVPGPGRTVGLRQVDRDADGRRPGGDLRRPDHHRRPGRQRPAAEGPRRGDGLPELRALPAHDRARQPRLPAQAAQDPQGRARAAGPQGGPDPRHRAVPRPQAEGPLRRSAAARRPRPGDRPRRRRLPNGRAALQPRRQAPRPDPRRADQAPRAGPDHDHLRHPRPGRGHDDGRPDRGDEPRCPPAARDAAGALRPPGQQVRRRLHRLPVDELPRRQHRGLRRSALRRHPGLQDARARREGPHPGAVPRPDRHPGRPPRAPRRALPAREPHGARRDDPRPGRRDRVARQRDLRLPAERGHGPDLADGPGHQARARPEDRGRRRAAPAPLLRPPDRGGRRL</sequence>
<feature type="compositionally biased region" description="Basic and acidic residues" evidence="1">
    <location>
        <begin position="43"/>
        <end position="59"/>
    </location>
</feature>
<name>A0A6J4TXW7_9BACT</name>
<dbReference type="EMBL" id="CADCWG010000013">
    <property type="protein sequence ID" value="CAA9534697.1"/>
    <property type="molecule type" value="Genomic_DNA"/>
</dbReference>